<reference evidence="2" key="1">
    <citation type="submission" date="2019-10" db="EMBL/GenBank/DDBJ databases">
        <authorList>
            <person name="Zhang R."/>
            <person name="Pan Y."/>
            <person name="Wang J."/>
            <person name="Ma R."/>
            <person name="Yu S."/>
        </authorList>
    </citation>
    <scope>NUCLEOTIDE SEQUENCE</scope>
    <source>
        <strain evidence="2">LA-IB0</strain>
        <tissue evidence="2">Leaf</tissue>
    </source>
</reference>
<dbReference type="Proteomes" id="UP000826271">
    <property type="component" value="Unassembled WGS sequence"/>
</dbReference>
<keyword evidence="3" id="KW-1185">Reference proteome</keyword>
<comment type="caution">
    <text evidence="2">The sequence shown here is derived from an EMBL/GenBank/DDBJ whole genome shotgun (WGS) entry which is preliminary data.</text>
</comment>
<dbReference type="GO" id="GO:0016747">
    <property type="term" value="F:acyltransferase activity, transferring groups other than amino-acyl groups"/>
    <property type="evidence" value="ECO:0007669"/>
    <property type="project" value="TreeGrafter"/>
</dbReference>
<evidence type="ECO:0000256" key="1">
    <source>
        <dbReference type="ARBA" id="ARBA00009861"/>
    </source>
</evidence>
<sequence>MVSCRLIEEVKLSSVVPATITGEDKMSHRLKNMDLLMKVHYITTVHFFNREAVEGLSIQDLKKPMFEWLDLYYPICGRIRRHHDGDGGRPYVKCNDSGVRIVEASCSSKTVDEWLESMDGGDHHRLLVYHQPLAHDLGFTPLVFLQFTKFKCGGLCVGMSWAHILGDAFSASKCINTWGNIFMPPNHTTLPPHVLHMTSTSPSIGHHLGTTSTFLPRSVKLLDRPSLGDSWFITPNNHSKMQMHTFHLKDIMSSSNFMMISKDHVNKLVEPFHVISAIIWISLSKIRGSISNSLEPNIVTIVANKKGFDVSDEMILGNTHQVIGIVEAQSSSVKDADPLELAKLIAEKFEDETIMIEKLLMEKENHDQNETIDFVVYGGANLTFVNFEQVDLYGLRVKRKGPVFANLSIGGVGDEGAVFVLPSGPEDGCGRIVNVILPEDQLQDLKTDLQVEWGIF</sequence>
<dbReference type="AlphaFoldDB" id="A0AAV6WGJ9"/>
<evidence type="ECO:0000313" key="3">
    <source>
        <dbReference type="Proteomes" id="UP000826271"/>
    </source>
</evidence>
<dbReference type="PANTHER" id="PTHR31642">
    <property type="entry name" value="TRICHOTHECENE 3-O-ACETYLTRANSFERASE"/>
    <property type="match status" value="1"/>
</dbReference>
<dbReference type="EMBL" id="WHWC01000015">
    <property type="protein sequence ID" value="KAG8369174.1"/>
    <property type="molecule type" value="Genomic_DNA"/>
</dbReference>
<name>A0AAV6WGJ9_9LAMI</name>
<proteinExistence type="inferred from homology"/>
<dbReference type="Gene3D" id="3.30.559.10">
    <property type="entry name" value="Chloramphenicol acetyltransferase-like domain"/>
    <property type="match status" value="2"/>
</dbReference>
<comment type="similarity">
    <text evidence="1">Belongs to the plant acyltransferase family.</text>
</comment>
<dbReference type="PANTHER" id="PTHR31642:SF259">
    <property type="entry name" value="PROTEIN ECERIFERUM 2"/>
    <property type="match status" value="1"/>
</dbReference>
<dbReference type="InterPro" id="IPR023213">
    <property type="entry name" value="CAT-like_dom_sf"/>
</dbReference>
<accession>A0AAV6WGJ9</accession>
<gene>
    <name evidence="2" type="ORF">BUALT_Bualt15G0123800</name>
</gene>
<dbReference type="InterPro" id="IPR050317">
    <property type="entry name" value="Plant_Fungal_Acyltransferase"/>
</dbReference>
<evidence type="ECO:0000313" key="2">
    <source>
        <dbReference type="EMBL" id="KAG8369174.1"/>
    </source>
</evidence>
<protein>
    <submittedName>
        <fullName evidence="2">Uncharacterized protein</fullName>
    </submittedName>
</protein>
<dbReference type="Pfam" id="PF02458">
    <property type="entry name" value="Transferase"/>
    <property type="match status" value="1"/>
</dbReference>
<organism evidence="2 3">
    <name type="scientific">Buddleja alternifolia</name>
    <dbReference type="NCBI Taxonomy" id="168488"/>
    <lineage>
        <taxon>Eukaryota</taxon>
        <taxon>Viridiplantae</taxon>
        <taxon>Streptophyta</taxon>
        <taxon>Embryophyta</taxon>
        <taxon>Tracheophyta</taxon>
        <taxon>Spermatophyta</taxon>
        <taxon>Magnoliopsida</taxon>
        <taxon>eudicotyledons</taxon>
        <taxon>Gunneridae</taxon>
        <taxon>Pentapetalae</taxon>
        <taxon>asterids</taxon>
        <taxon>lamiids</taxon>
        <taxon>Lamiales</taxon>
        <taxon>Scrophulariaceae</taxon>
        <taxon>Buddlejeae</taxon>
        <taxon>Buddleja</taxon>
    </lineage>
</organism>